<evidence type="ECO:0000313" key="2">
    <source>
        <dbReference type="Proteomes" id="UP000198346"/>
    </source>
</evidence>
<evidence type="ECO:0000313" key="1">
    <source>
        <dbReference type="EMBL" id="SNT68095.1"/>
    </source>
</evidence>
<sequence>MTSLAKIALQTVITLVLSGFAAAALFAAADYATRGVVV</sequence>
<name>A0A239PKI5_9PROT</name>
<organism evidence="1 2">
    <name type="scientific">Amphiplicatus metriothermophilus</name>
    <dbReference type="NCBI Taxonomy" id="1519374"/>
    <lineage>
        <taxon>Bacteria</taxon>
        <taxon>Pseudomonadati</taxon>
        <taxon>Pseudomonadota</taxon>
        <taxon>Alphaproteobacteria</taxon>
        <taxon>Parvularculales</taxon>
        <taxon>Parvularculaceae</taxon>
        <taxon>Amphiplicatus</taxon>
    </lineage>
</organism>
<dbReference type="Proteomes" id="UP000198346">
    <property type="component" value="Unassembled WGS sequence"/>
</dbReference>
<dbReference type="AlphaFoldDB" id="A0A239PKI5"/>
<keyword evidence="2" id="KW-1185">Reference proteome</keyword>
<gene>
    <name evidence="1" type="ORF">SAMN06297382_0591</name>
</gene>
<protein>
    <submittedName>
        <fullName evidence="1">Uncharacterized protein</fullName>
    </submittedName>
</protein>
<accession>A0A239PKI5</accession>
<reference evidence="1 2" key="1">
    <citation type="submission" date="2017-07" db="EMBL/GenBank/DDBJ databases">
        <authorList>
            <person name="Sun Z.S."/>
            <person name="Albrecht U."/>
            <person name="Echele G."/>
            <person name="Lee C.C."/>
        </authorList>
    </citation>
    <scope>NUCLEOTIDE SEQUENCE [LARGE SCALE GENOMIC DNA]</scope>
    <source>
        <strain evidence="1 2">CGMCC 1.12710</strain>
    </source>
</reference>
<proteinExistence type="predicted"/>
<dbReference type="EMBL" id="FZQA01000001">
    <property type="protein sequence ID" value="SNT68095.1"/>
    <property type="molecule type" value="Genomic_DNA"/>
</dbReference>